<evidence type="ECO:0000313" key="3">
    <source>
        <dbReference type="Proteomes" id="UP000001542"/>
    </source>
</evidence>
<dbReference type="RefSeq" id="XP_001326790.1">
    <property type="nucleotide sequence ID" value="XM_001326755.1"/>
</dbReference>
<dbReference type="AlphaFoldDB" id="A2DY90"/>
<dbReference type="OrthoDB" id="10262869at2759"/>
<dbReference type="VEuPathDB" id="TrichDB:TVAGG3_0281440"/>
<reference evidence="2" key="2">
    <citation type="journal article" date="2007" name="Science">
        <title>Draft genome sequence of the sexually transmitted pathogen Trichomonas vaginalis.</title>
        <authorList>
            <person name="Carlton J.M."/>
            <person name="Hirt R.P."/>
            <person name="Silva J.C."/>
            <person name="Delcher A.L."/>
            <person name="Schatz M."/>
            <person name="Zhao Q."/>
            <person name="Wortman J.R."/>
            <person name="Bidwell S.L."/>
            <person name="Alsmark U.C.M."/>
            <person name="Besteiro S."/>
            <person name="Sicheritz-Ponten T."/>
            <person name="Noel C.J."/>
            <person name="Dacks J.B."/>
            <person name="Foster P.G."/>
            <person name="Simillion C."/>
            <person name="Van de Peer Y."/>
            <person name="Miranda-Saavedra D."/>
            <person name="Barton G.J."/>
            <person name="Westrop G.D."/>
            <person name="Mueller S."/>
            <person name="Dessi D."/>
            <person name="Fiori P.L."/>
            <person name="Ren Q."/>
            <person name="Paulsen I."/>
            <person name="Zhang H."/>
            <person name="Bastida-Corcuera F.D."/>
            <person name="Simoes-Barbosa A."/>
            <person name="Brown M.T."/>
            <person name="Hayes R.D."/>
            <person name="Mukherjee M."/>
            <person name="Okumura C.Y."/>
            <person name="Schneider R."/>
            <person name="Smith A.J."/>
            <person name="Vanacova S."/>
            <person name="Villalvazo M."/>
            <person name="Haas B.J."/>
            <person name="Pertea M."/>
            <person name="Feldblyum T.V."/>
            <person name="Utterback T.R."/>
            <person name="Shu C.L."/>
            <person name="Osoegawa K."/>
            <person name="de Jong P.J."/>
            <person name="Hrdy I."/>
            <person name="Horvathova L."/>
            <person name="Zubacova Z."/>
            <person name="Dolezal P."/>
            <person name="Malik S.B."/>
            <person name="Logsdon J.M. Jr."/>
            <person name="Henze K."/>
            <person name="Gupta A."/>
            <person name="Wang C.C."/>
            <person name="Dunne R.L."/>
            <person name="Upcroft J.A."/>
            <person name="Upcroft P."/>
            <person name="White O."/>
            <person name="Salzberg S.L."/>
            <person name="Tang P."/>
            <person name="Chiu C.-H."/>
            <person name="Lee Y.-S."/>
            <person name="Embley T.M."/>
            <person name="Coombs G.H."/>
            <person name="Mottram J.C."/>
            <person name="Tachezy J."/>
            <person name="Fraser-Liggett C.M."/>
            <person name="Johnson P.J."/>
        </authorList>
    </citation>
    <scope>NUCLEOTIDE SEQUENCE [LARGE SCALE GENOMIC DNA]</scope>
    <source>
        <strain evidence="2">G3</strain>
    </source>
</reference>
<dbReference type="InParanoid" id="A2DY90"/>
<gene>
    <name evidence="2" type="ORF">TVAG_392940</name>
</gene>
<dbReference type="InterPro" id="IPR007194">
    <property type="entry name" value="TRAPP_component"/>
</dbReference>
<comment type="similarity">
    <text evidence="1">Belongs to the TRAPP small subunits family. BET3 subfamily.</text>
</comment>
<evidence type="ECO:0000256" key="1">
    <source>
        <dbReference type="ARBA" id="ARBA00006218"/>
    </source>
</evidence>
<protein>
    <submittedName>
        <fullName evidence="2">Uncharacterized protein</fullName>
    </submittedName>
</protein>
<reference evidence="2" key="1">
    <citation type="submission" date="2006-10" db="EMBL/GenBank/DDBJ databases">
        <authorList>
            <person name="Amadeo P."/>
            <person name="Zhao Q."/>
            <person name="Wortman J."/>
            <person name="Fraser-Liggett C."/>
            <person name="Carlton J."/>
        </authorList>
    </citation>
    <scope>NUCLEOTIDE SEQUENCE</scope>
    <source>
        <strain evidence="2">G3</strain>
    </source>
</reference>
<dbReference type="InterPro" id="IPR024096">
    <property type="entry name" value="NO_sig/Golgi_transp_ligand-bd"/>
</dbReference>
<dbReference type="EMBL" id="DS113268">
    <property type="protein sequence ID" value="EAY14567.1"/>
    <property type="molecule type" value="Genomic_DNA"/>
</dbReference>
<dbReference type="SMR" id="A2DY90"/>
<dbReference type="Proteomes" id="UP000001542">
    <property type="component" value="Unassembled WGS sequence"/>
</dbReference>
<dbReference type="SUPFAM" id="SSF111126">
    <property type="entry name" value="Ligand-binding domain in the NO signalling and Golgi transport"/>
    <property type="match status" value="1"/>
</dbReference>
<evidence type="ECO:0000313" key="2">
    <source>
        <dbReference type="EMBL" id="EAY14567.1"/>
    </source>
</evidence>
<keyword evidence="3" id="KW-1185">Reference proteome</keyword>
<sequence>MENTSNNISFLLVTEAIKNLRNEYEGMNDRNLHVESDIFNLGRKPGFAIAAFMCLDNINVQNETEAARFIAEILSNKILGTKAKAELRDSNIILTFKTLPQILMSLTSANGMFSEEQLFWFKCYSNFIAGVFSGALNHFGYRASTTIDHPCNNDLKMIFKLEKLEGAWEFFSGNH</sequence>
<dbReference type="KEGG" id="tva:4772559"/>
<organism evidence="2 3">
    <name type="scientific">Trichomonas vaginalis (strain ATCC PRA-98 / G3)</name>
    <dbReference type="NCBI Taxonomy" id="412133"/>
    <lineage>
        <taxon>Eukaryota</taxon>
        <taxon>Metamonada</taxon>
        <taxon>Parabasalia</taxon>
        <taxon>Trichomonadida</taxon>
        <taxon>Trichomonadidae</taxon>
        <taxon>Trichomonas</taxon>
    </lineage>
</organism>
<proteinExistence type="inferred from homology"/>
<accession>A2DY90</accession>
<dbReference type="Pfam" id="PF04051">
    <property type="entry name" value="TRAPP"/>
    <property type="match status" value="1"/>
</dbReference>
<name>A2DY90_TRIV3</name>
<dbReference type="VEuPathDB" id="TrichDB:TVAG_392940"/>